<dbReference type="Pfam" id="PF00700">
    <property type="entry name" value="Flagellin_C"/>
    <property type="match status" value="1"/>
</dbReference>
<dbReference type="GO" id="GO:0009288">
    <property type="term" value="C:bacterial-type flagellum"/>
    <property type="evidence" value="ECO:0007669"/>
    <property type="project" value="UniProtKB-SubCell"/>
</dbReference>
<evidence type="ECO:0000256" key="1">
    <source>
        <dbReference type="ARBA" id="ARBA00005709"/>
    </source>
</evidence>
<dbReference type="GO" id="GO:0005198">
    <property type="term" value="F:structural molecule activity"/>
    <property type="evidence" value="ECO:0007669"/>
    <property type="project" value="UniProtKB-UniRule"/>
</dbReference>
<dbReference type="PANTHER" id="PTHR42792">
    <property type="entry name" value="FLAGELLIN"/>
    <property type="match status" value="1"/>
</dbReference>
<dbReference type="PANTHER" id="PTHR42792:SF2">
    <property type="entry name" value="FLAGELLIN"/>
    <property type="match status" value="1"/>
</dbReference>
<comment type="similarity">
    <text evidence="1 4">Belongs to the bacterial flagellin family.</text>
</comment>
<dbReference type="AlphaFoldDB" id="A0A934M345"/>
<comment type="caution">
    <text evidence="6">The sequence shown here is derived from an EMBL/GenBank/DDBJ whole genome shotgun (WGS) entry which is preliminary data.</text>
</comment>
<dbReference type="CDD" id="cd00198">
    <property type="entry name" value="vWFA"/>
    <property type="match status" value="1"/>
</dbReference>
<keyword evidence="4" id="KW-0964">Secreted</keyword>
<feature type="domain" description="VWFA" evidence="5">
    <location>
        <begin position="156"/>
        <end position="347"/>
    </location>
</feature>
<evidence type="ECO:0000256" key="3">
    <source>
        <dbReference type="ARBA" id="ARBA00023143"/>
    </source>
</evidence>
<dbReference type="Gene3D" id="1.20.1330.10">
    <property type="entry name" value="f41 fragment of flagellin, N-terminal domain"/>
    <property type="match status" value="1"/>
</dbReference>
<dbReference type="PROSITE" id="PS50234">
    <property type="entry name" value="VWFA"/>
    <property type="match status" value="1"/>
</dbReference>
<gene>
    <name evidence="6" type="ORF">I6U51_21015</name>
</gene>
<dbReference type="InterPro" id="IPR046358">
    <property type="entry name" value="Flagellin_C"/>
</dbReference>
<dbReference type="Pfam" id="PF00092">
    <property type="entry name" value="VWA"/>
    <property type="match status" value="1"/>
</dbReference>
<evidence type="ECO:0000256" key="2">
    <source>
        <dbReference type="ARBA" id="ARBA00020110"/>
    </source>
</evidence>
<dbReference type="InterPro" id="IPR002035">
    <property type="entry name" value="VWF_A"/>
</dbReference>
<dbReference type="SMART" id="SM00327">
    <property type="entry name" value="VWA"/>
    <property type="match status" value="1"/>
</dbReference>
<dbReference type="Gene3D" id="1.20.120.340">
    <property type="entry name" value="Flagellar protein FliS"/>
    <property type="match status" value="1"/>
</dbReference>
<protein>
    <recommendedName>
        <fullName evidence="2 4">Flagellin</fullName>
    </recommendedName>
</protein>
<dbReference type="GO" id="GO:0005576">
    <property type="term" value="C:extracellular region"/>
    <property type="evidence" value="ECO:0007669"/>
    <property type="project" value="UniProtKB-SubCell"/>
</dbReference>
<sequence length="499" mass="53775">MIVNHNTNALNTYNRLNSAGKAKSNAMEKLSSGMRINKAADDAAGASVSQEMRAQIRGLEQASRNIQDGISLVQTAEAGIGSIQNPNLQRMRELILQALNGTLTQDDRIKIQNELENVKASIDDIANNTEFNTTKLLAPPTTNESIPPKWTPGTADIVFVVDITGSMGGKIATVKNNIDGFINKITGNGIDVNMGLITYGDVNPAQGGDPVVKTALTSDLNSFKSYINNIKLTSGGDANESGLEGIADPANGALSYSLRPDSAKQFILVTDALVHDDSKDGDGGDGMSTFDIDDIATDLKNKGIKLTVVGTNDTKSQLNRLTDPTGGQYINIDSNFQDELSSFASKILIDAGCQKEISIDEMPKLQLQVGANSGQQFQLELFDARTKKLGVDDVKIDPIDEAEKSLEKVDKAMELVSSQRSKFGAYQNALEHISKNVDNYGYNISAAESRISDADMAKEILDMSKNSIIEQAAQSILHQAEKMPESVLNLMNSWQGKQP</sequence>
<name>A0A934M345_9CLOT</name>
<dbReference type="RefSeq" id="WP_211144513.1">
    <property type="nucleotide sequence ID" value="NZ_JAEEGB010000038.1"/>
</dbReference>
<dbReference type="InterPro" id="IPR036465">
    <property type="entry name" value="vWFA_dom_sf"/>
</dbReference>
<organism evidence="6 7">
    <name type="scientific">Clostridium aciditolerans</name>
    <dbReference type="NCBI Taxonomy" id="339861"/>
    <lineage>
        <taxon>Bacteria</taxon>
        <taxon>Bacillati</taxon>
        <taxon>Bacillota</taxon>
        <taxon>Clostridia</taxon>
        <taxon>Eubacteriales</taxon>
        <taxon>Clostridiaceae</taxon>
        <taxon>Clostridium</taxon>
    </lineage>
</organism>
<dbReference type="Gene3D" id="3.40.50.410">
    <property type="entry name" value="von Willebrand factor, type A domain"/>
    <property type="match status" value="1"/>
</dbReference>
<dbReference type="PRINTS" id="PR00207">
    <property type="entry name" value="FLAGELLIN"/>
</dbReference>
<evidence type="ECO:0000313" key="7">
    <source>
        <dbReference type="Proteomes" id="UP000622687"/>
    </source>
</evidence>
<dbReference type="InterPro" id="IPR001029">
    <property type="entry name" value="Flagellin_N"/>
</dbReference>
<evidence type="ECO:0000313" key="6">
    <source>
        <dbReference type="EMBL" id="MBI6875159.1"/>
    </source>
</evidence>
<evidence type="ECO:0000259" key="5">
    <source>
        <dbReference type="PROSITE" id="PS50234"/>
    </source>
</evidence>
<dbReference type="Pfam" id="PF00669">
    <property type="entry name" value="Flagellin_N"/>
    <property type="match status" value="1"/>
</dbReference>
<keyword evidence="7" id="KW-1185">Reference proteome</keyword>
<reference evidence="6" key="1">
    <citation type="submission" date="2020-12" db="EMBL/GenBank/DDBJ databases">
        <title>Clostridium thailandense sp. nov., a novel acetogenic bacterium isolated from peat land soil in Thailand.</title>
        <authorList>
            <person name="Chaikitkaew S."/>
            <person name="Birkeland N.K."/>
        </authorList>
    </citation>
    <scope>NUCLEOTIDE SEQUENCE</scope>
    <source>
        <strain evidence="6">DSM 17425</strain>
    </source>
</reference>
<dbReference type="EMBL" id="JAEEGB010000038">
    <property type="protein sequence ID" value="MBI6875159.1"/>
    <property type="molecule type" value="Genomic_DNA"/>
</dbReference>
<dbReference type="SUPFAM" id="SSF64518">
    <property type="entry name" value="Phase 1 flagellin"/>
    <property type="match status" value="1"/>
</dbReference>
<keyword evidence="3 4" id="KW-0975">Bacterial flagellum</keyword>
<dbReference type="Proteomes" id="UP000622687">
    <property type="component" value="Unassembled WGS sequence"/>
</dbReference>
<accession>A0A934M345</accession>
<evidence type="ECO:0000256" key="4">
    <source>
        <dbReference type="RuleBase" id="RU362073"/>
    </source>
</evidence>
<comment type="function">
    <text evidence="4">Flagellin is the subunit protein which polymerizes to form the filaments of bacterial flagella.</text>
</comment>
<proteinExistence type="inferred from homology"/>
<comment type="subcellular location">
    <subcellularLocation>
        <location evidence="4">Secreted</location>
    </subcellularLocation>
    <subcellularLocation>
        <location evidence="4">Bacterial flagellum</location>
    </subcellularLocation>
</comment>
<dbReference type="InterPro" id="IPR001492">
    <property type="entry name" value="Flagellin"/>
</dbReference>